<evidence type="ECO:0000256" key="9">
    <source>
        <dbReference type="SAM" id="Phobius"/>
    </source>
</evidence>
<comment type="subcellular location">
    <subcellularLocation>
        <location evidence="1">Cell envelope</location>
    </subcellularLocation>
    <subcellularLocation>
        <location evidence="2">Cell outer membrane</location>
    </subcellularLocation>
    <subcellularLocation>
        <location evidence="3">Secreted</location>
    </subcellularLocation>
</comment>
<evidence type="ECO:0000256" key="6">
    <source>
        <dbReference type="ARBA" id="ARBA00023136"/>
    </source>
</evidence>
<proteinExistence type="predicted"/>
<dbReference type="NCBIfam" id="TIGR01376">
    <property type="entry name" value="POMP_repeat"/>
    <property type="match status" value="2"/>
</dbReference>
<dbReference type="Gene3D" id="2.160.20.20">
    <property type="match status" value="1"/>
</dbReference>
<feature type="domain" description="DUF11" evidence="10">
    <location>
        <begin position="684"/>
        <end position="783"/>
    </location>
</feature>
<keyword evidence="9" id="KW-0812">Transmembrane</keyword>
<sequence length="965" mass="101201">MIRVLQYIPYPKKYKGDEKIRKQTIAKEDNFNSIKEYNKAKIMVPLLLLTLILLFSCIVTDVQAAQETSNNTVVQSNNSIVSNTELEDSQTTAKNTSKTSNNSNETSNSLNSKSNQTLKDPQIYKDGVPVARGGNPPGYIYSTIADAISVALSGDTIMLENGATFFEYNLVIDKNLDFNVFNNGYATINGNNLGTIFIINSGVIVKLQNLIITKGQGTFGGAIYNNGTLNINNCIFRENNAQNGGAIYNDASINITNTTTVVGNTIPANGGTVVISNTTFINNNATDNGGAIYNGGKITINNSTLTSNTATYNGGTLTVTNSTFRNNNAQNGGAIYNDATIIITNSSTLTTSTATHNGGVLTIKNSTFIGNIATNNGGAIYNGGKITINNSTLTGSTVARNGGTLSINNSVIIGNIAQNGGAIYNDAASIVAASTLTDNTAQNGGTFTITHNTLAGNTATNNGGAIDNNAIINTTDNTLTTNTIQNGAGTLTVTNNTIVGNTAPNGNAIYNYAEINGTNNILTTNTVQNGGIIIATSNWWGSTSGPASNDVAGNSSITVIPFLNYTMNLNITASNSTPKVGKEFIYIIIVTNNGPDDATDVQLIDGIPPGFNFNGYISSQGTYNSATDIWNIETLASGASAILQLFVTPTSSVNGTNVTKNVTLINTNQTANVTVFVPAVIANLVLNITTSNPTPNVGEKFIYTIIVNNNGSDTATGVKVTDFIPAGLTFNGYTASQGNYNSTTGIWNVGTIANGTSATLLLYVTPKASVAGKNLINNATIPGQSVNVTIHVPKANVVLSKTTSNTAPRVGQQFRYIIIATNHGPDTATGVKVSDFIPAGLTFNGYTASQGNYNSATGIWNVGTIANDASATLLLYVTPKISLVGKTLTNEATIITQNEYNSEISNTTNVTVYIDSRINNITKNPVKTSANVQKVSMKSTGAPALPLILGLLVMIFGVAYKARKN</sequence>
<dbReference type="InterPro" id="IPR051172">
    <property type="entry name" value="Chlamydia_OmcB"/>
</dbReference>
<dbReference type="SUPFAM" id="SSF51126">
    <property type="entry name" value="Pectin lyase-like"/>
    <property type="match status" value="2"/>
</dbReference>
<evidence type="ECO:0000256" key="7">
    <source>
        <dbReference type="ARBA" id="ARBA00023237"/>
    </source>
</evidence>
<name>A0A1V6N5J8_METAZ</name>
<evidence type="ECO:0000259" key="10">
    <source>
        <dbReference type="Pfam" id="PF01345"/>
    </source>
</evidence>
<keyword evidence="4" id="KW-0964">Secreted</keyword>
<reference evidence="11 12" key="1">
    <citation type="submission" date="2014-12" db="EMBL/GenBank/DDBJ databases">
        <title>Genome sequence of Methanobrevibacter arboriphilicus DH1, DSM1125.</title>
        <authorList>
            <person name="Poehlein A."/>
            <person name="Thauer R.K."/>
            <person name="Seedorf H."/>
            <person name="Daniel R."/>
        </authorList>
    </citation>
    <scope>NUCLEOTIDE SEQUENCE [LARGE SCALE GENOMIC DNA]</scope>
    <source>
        <strain evidence="11 12">DH1</strain>
    </source>
</reference>
<dbReference type="InterPro" id="IPR011050">
    <property type="entry name" value="Pectin_lyase_fold/virulence"/>
</dbReference>
<dbReference type="PANTHER" id="PTHR34819:SF3">
    <property type="entry name" value="CELL SURFACE PROTEIN"/>
    <property type="match status" value="1"/>
</dbReference>
<dbReference type="RefSeq" id="WP_080459490.1">
    <property type="nucleotide sequence ID" value="NZ_JXMW01000001.1"/>
</dbReference>
<dbReference type="InterPro" id="IPR047589">
    <property type="entry name" value="DUF11_rpt"/>
</dbReference>
<dbReference type="Proteomes" id="UP000191661">
    <property type="component" value="Unassembled WGS sequence"/>
</dbReference>
<evidence type="ECO:0000313" key="11">
    <source>
        <dbReference type="EMBL" id="OQD59873.1"/>
    </source>
</evidence>
<comment type="caution">
    <text evidence="11">The sequence shown here is derived from an EMBL/GenBank/DDBJ whole genome shotgun (WGS) entry which is preliminary data.</text>
</comment>
<dbReference type="NCBIfam" id="TIGR01451">
    <property type="entry name" value="B_ant_repeat"/>
    <property type="match status" value="3"/>
</dbReference>
<keyword evidence="9" id="KW-1133">Transmembrane helix</keyword>
<accession>A0A1V6N5J8</accession>
<dbReference type="Gene3D" id="2.60.40.1170">
    <property type="entry name" value="Mu homology domain, subdomain B"/>
    <property type="match status" value="2"/>
</dbReference>
<dbReference type="AlphaFoldDB" id="A0A1V6N5J8"/>
<dbReference type="InterPro" id="IPR012332">
    <property type="entry name" value="Autotransporter_pectin_lyase_C"/>
</dbReference>
<keyword evidence="5" id="KW-0732">Signal</keyword>
<dbReference type="Pfam" id="PF01345">
    <property type="entry name" value="DUF11"/>
    <property type="match status" value="3"/>
</dbReference>
<organism evidence="11 12">
    <name type="scientific">Methanobrevibacter arboriphilus JCM 13429 = DSM 1125</name>
    <dbReference type="NCBI Taxonomy" id="1300164"/>
    <lineage>
        <taxon>Archaea</taxon>
        <taxon>Methanobacteriati</taxon>
        <taxon>Methanobacteriota</taxon>
        <taxon>Methanomada group</taxon>
        <taxon>Methanobacteria</taxon>
        <taxon>Methanobacteriales</taxon>
        <taxon>Methanobacteriaceae</taxon>
        <taxon>Methanobrevibacter</taxon>
    </lineage>
</organism>
<protein>
    <recommendedName>
        <fullName evidence="10">DUF11 domain-containing protein</fullName>
    </recommendedName>
</protein>
<dbReference type="GO" id="GO:0005576">
    <property type="term" value="C:extracellular region"/>
    <property type="evidence" value="ECO:0007669"/>
    <property type="project" value="UniProtKB-SubCell"/>
</dbReference>
<keyword evidence="12" id="KW-1185">Reference proteome</keyword>
<dbReference type="OrthoDB" id="76596at2157"/>
<feature type="transmembrane region" description="Helical" evidence="9">
    <location>
        <begin position="941"/>
        <end position="960"/>
    </location>
</feature>
<keyword evidence="7" id="KW-0998">Cell outer membrane</keyword>
<dbReference type="InterPro" id="IPR003368">
    <property type="entry name" value="POMP_repeat"/>
</dbReference>
<evidence type="ECO:0000256" key="1">
    <source>
        <dbReference type="ARBA" id="ARBA00004196"/>
    </source>
</evidence>
<evidence type="ECO:0000256" key="2">
    <source>
        <dbReference type="ARBA" id="ARBA00004442"/>
    </source>
</evidence>
<dbReference type="EMBL" id="JXMW01000001">
    <property type="protein sequence ID" value="OQD59873.1"/>
    <property type="molecule type" value="Genomic_DNA"/>
</dbReference>
<evidence type="ECO:0000256" key="4">
    <source>
        <dbReference type="ARBA" id="ARBA00022525"/>
    </source>
</evidence>
<keyword evidence="6 9" id="KW-0472">Membrane</keyword>
<evidence type="ECO:0000256" key="3">
    <source>
        <dbReference type="ARBA" id="ARBA00004613"/>
    </source>
</evidence>
<evidence type="ECO:0000256" key="5">
    <source>
        <dbReference type="ARBA" id="ARBA00022729"/>
    </source>
</evidence>
<feature type="compositionally biased region" description="Low complexity" evidence="8">
    <location>
        <begin position="91"/>
        <end position="115"/>
    </location>
</feature>
<evidence type="ECO:0000256" key="8">
    <source>
        <dbReference type="SAM" id="MobiDB-lite"/>
    </source>
</evidence>
<dbReference type="SMART" id="SM00710">
    <property type="entry name" value="PbH1"/>
    <property type="match status" value="7"/>
</dbReference>
<dbReference type="Pfam" id="PF02415">
    <property type="entry name" value="Chlam_PMP"/>
    <property type="match status" value="3"/>
</dbReference>
<dbReference type="InterPro" id="IPR001434">
    <property type="entry name" value="OmcB-like_DUF11"/>
</dbReference>
<feature type="region of interest" description="Disordered" evidence="8">
    <location>
        <begin position="84"/>
        <end position="120"/>
    </location>
</feature>
<gene>
    <name evidence="11" type="ORF">MBBAR_1c02830</name>
</gene>
<dbReference type="InterPro" id="IPR006626">
    <property type="entry name" value="PbH1"/>
</dbReference>
<evidence type="ECO:0000313" key="12">
    <source>
        <dbReference type="Proteomes" id="UP000191661"/>
    </source>
</evidence>
<feature type="domain" description="DUF11" evidence="10">
    <location>
        <begin position="569"/>
        <end position="670"/>
    </location>
</feature>
<dbReference type="PANTHER" id="PTHR34819">
    <property type="entry name" value="LARGE CYSTEINE-RICH PERIPLASMIC PROTEIN OMCB"/>
    <property type="match status" value="1"/>
</dbReference>
<feature type="domain" description="DUF11" evidence="10">
    <location>
        <begin position="797"/>
        <end position="908"/>
    </location>
</feature>